<sequence>MSLQLVLRLHGCETGGSLPVNVVHASREHVIVYLVLNMWPAYFGLPVILLAVTLSKEIRRHATFINLCVVYILIGMVFTGSITGPQPPPLLCFFQAVLIAAMPPLQAMERLEPTIYMFFGIKGACTSAAYLDEDHGGRLWIMIILPYVGYFATMIAAAIVGSNNLSHVSRDRRVFYCSLKYDPLSNTTVIITGLVLSVTIALEVWSIVLLVRFRKVAHAKGTSVRGTLDLSFVIRAFAFGSYNFAALLLCFLSISSPSTPIPDLVIGTGTTLVTFIFGTQIDILRALCFWKSWQRPVAQAEPDLRDDLSQGSASDTERKV</sequence>
<evidence type="ECO:0008006" key="4">
    <source>
        <dbReference type="Google" id="ProtNLM"/>
    </source>
</evidence>
<proteinExistence type="predicted"/>
<keyword evidence="1" id="KW-0812">Transmembrane</keyword>
<evidence type="ECO:0000313" key="3">
    <source>
        <dbReference type="Proteomes" id="UP000307440"/>
    </source>
</evidence>
<keyword evidence="1" id="KW-1133">Transmembrane helix</keyword>
<keyword evidence="1" id="KW-0472">Membrane</keyword>
<evidence type="ECO:0000256" key="1">
    <source>
        <dbReference type="SAM" id="Phobius"/>
    </source>
</evidence>
<evidence type="ECO:0000313" key="2">
    <source>
        <dbReference type="EMBL" id="TFK29254.1"/>
    </source>
</evidence>
<reference evidence="2 3" key="1">
    <citation type="journal article" date="2019" name="Nat. Ecol. Evol.">
        <title>Megaphylogeny resolves global patterns of mushroom evolution.</title>
        <authorList>
            <person name="Varga T."/>
            <person name="Krizsan K."/>
            <person name="Foldi C."/>
            <person name="Dima B."/>
            <person name="Sanchez-Garcia M."/>
            <person name="Sanchez-Ramirez S."/>
            <person name="Szollosi G.J."/>
            <person name="Szarkandi J.G."/>
            <person name="Papp V."/>
            <person name="Albert L."/>
            <person name="Andreopoulos W."/>
            <person name="Angelini C."/>
            <person name="Antonin V."/>
            <person name="Barry K.W."/>
            <person name="Bougher N.L."/>
            <person name="Buchanan P."/>
            <person name="Buyck B."/>
            <person name="Bense V."/>
            <person name="Catcheside P."/>
            <person name="Chovatia M."/>
            <person name="Cooper J."/>
            <person name="Damon W."/>
            <person name="Desjardin D."/>
            <person name="Finy P."/>
            <person name="Geml J."/>
            <person name="Haridas S."/>
            <person name="Hughes K."/>
            <person name="Justo A."/>
            <person name="Karasinski D."/>
            <person name="Kautmanova I."/>
            <person name="Kiss B."/>
            <person name="Kocsube S."/>
            <person name="Kotiranta H."/>
            <person name="LaButti K.M."/>
            <person name="Lechner B.E."/>
            <person name="Liimatainen K."/>
            <person name="Lipzen A."/>
            <person name="Lukacs Z."/>
            <person name="Mihaltcheva S."/>
            <person name="Morgado L.N."/>
            <person name="Niskanen T."/>
            <person name="Noordeloos M.E."/>
            <person name="Ohm R.A."/>
            <person name="Ortiz-Santana B."/>
            <person name="Ovrebo C."/>
            <person name="Racz N."/>
            <person name="Riley R."/>
            <person name="Savchenko A."/>
            <person name="Shiryaev A."/>
            <person name="Soop K."/>
            <person name="Spirin V."/>
            <person name="Szebenyi C."/>
            <person name="Tomsovsky M."/>
            <person name="Tulloss R.E."/>
            <person name="Uehling J."/>
            <person name="Grigoriev I.V."/>
            <person name="Vagvolgyi C."/>
            <person name="Papp T."/>
            <person name="Martin F.M."/>
            <person name="Miettinen O."/>
            <person name="Hibbett D.S."/>
            <person name="Nagy L.G."/>
        </authorList>
    </citation>
    <scope>NUCLEOTIDE SEQUENCE [LARGE SCALE GENOMIC DNA]</scope>
    <source>
        <strain evidence="2 3">CBS 121175</strain>
    </source>
</reference>
<dbReference type="EMBL" id="ML210150">
    <property type="protein sequence ID" value="TFK29254.1"/>
    <property type="molecule type" value="Genomic_DNA"/>
</dbReference>
<name>A0A5C3L8A1_COPMA</name>
<accession>A0A5C3L8A1</accession>
<feature type="transmembrane region" description="Helical" evidence="1">
    <location>
        <begin position="266"/>
        <end position="287"/>
    </location>
</feature>
<feature type="transmembrane region" description="Helical" evidence="1">
    <location>
        <begin position="64"/>
        <end position="82"/>
    </location>
</feature>
<gene>
    <name evidence="2" type="ORF">FA15DRAFT_582694</name>
</gene>
<protein>
    <recommendedName>
        <fullName evidence="4">G-protein coupled receptors family 1 profile domain-containing protein</fullName>
    </recommendedName>
</protein>
<dbReference type="AlphaFoldDB" id="A0A5C3L8A1"/>
<feature type="transmembrane region" description="Helical" evidence="1">
    <location>
        <begin position="232"/>
        <end position="254"/>
    </location>
</feature>
<dbReference type="STRING" id="230819.A0A5C3L8A1"/>
<keyword evidence="3" id="KW-1185">Reference proteome</keyword>
<feature type="transmembrane region" description="Helical" evidence="1">
    <location>
        <begin position="139"/>
        <end position="160"/>
    </location>
</feature>
<feature type="transmembrane region" description="Helical" evidence="1">
    <location>
        <begin position="189"/>
        <end position="211"/>
    </location>
</feature>
<dbReference type="OrthoDB" id="3222065at2759"/>
<organism evidence="2 3">
    <name type="scientific">Coprinopsis marcescibilis</name>
    <name type="common">Agaric fungus</name>
    <name type="synonym">Psathyrella marcescibilis</name>
    <dbReference type="NCBI Taxonomy" id="230819"/>
    <lineage>
        <taxon>Eukaryota</taxon>
        <taxon>Fungi</taxon>
        <taxon>Dikarya</taxon>
        <taxon>Basidiomycota</taxon>
        <taxon>Agaricomycotina</taxon>
        <taxon>Agaricomycetes</taxon>
        <taxon>Agaricomycetidae</taxon>
        <taxon>Agaricales</taxon>
        <taxon>Agaricineae</taxon>
        <taxon>Psathyrellaceae</taxon>
        <taxon>Coprinopsis</taxon>
    </lineage>
</organism>
<feature type="transmembrane region" description="Helical" evidence="1">
    <location>
        <begin position="30"/>
        <end position="52"/>
    </location>
</feature>
<dbReference type="Proteomes" id="UP000307440">
    <property type="component" value="Unassembled WGS sequence"/>
</dbReference>